<dbReference type="GO" id="GO:0030670">
    <property type="term" value="C:phagocytic vesicle membrane"/>
    <property type="evidence" value="ECO:0007669"/>
    <property type="project" value="TreeGrafter"/>
</dbReference>
<dbReference type="GO" id="GO:0005765">
    <property type="term" value="C:lysosomal membrane"/>
    <property type="evidence" value="ECO:0007669"/>
    <property type="project" value="UniProtKB-SubCell"/>
</dbReference>
<dbReference type="GO" id="GO:0005886">
    <property type="term" value="C:plasma membrane"/>
    <property type="evidence" value="ECO:0007669"/>
    <property type="project" value="TreeGrafter"/>
</dbReference>
<dbReference type="EC" id="3.1.3.78" evidence="4 11"/>
<dbReference type="AlphaFoldDB" id="A0AAN9XY91"/>
<dbReference type="InterPro" id="IPR019178">
    <property type="entry name" value="PtdIns-P2-Ptase"/>
</dbReference>
<evidence type="ECO:0000256" key="3">
    <source>
        <dbReference type="ARBA" id="ARBA00004155"/>
    </source>
</evidence>
<evidence type="ECO:0000256" key="2">
    <source>
        <dbReference type="ARBA" id="ARBA00004107"/>
    </source>
</evidence>
<feature type="transmembrane region" description="Helical" evidence="11">
    <location>
        <begin position="169"/>
        <end position="190"/>
    </location>
</feature>
<comment type="caution">
    <text evidence="12">The sequence shown here is derived from an EMBL/GenBank/DDBJ whole genome shotgun (WGS) entry which is preliminary data.</text>
</comment>
<evidence type="ECO:0000256" key="7">
    <source>
        <dbReference type="ARBA" id="ARBA00022801"/>
    </source>
</evidence>
<keyword evidence="13" id="KW-1185">Reference proteome</keyword>
<protein>
    <recommendedName>
        <fullName evidence="4 11">Phosphatidylinositol-4,5-bisphosphate 4-phosphatase</fullName>
        <ecNumber evidence="4 11">3.1.3.78</ecNumber>
    </recommendedName>
</protein>
<comment type="subcellular location">
    <subcellularLocation>
        <location evidence="2 11">Late endosome membrane</location>
        <topology evidence="2 11">Multi-pass membrane protein</topology>
    </subcellularLocation>
    <subcellularLocation>
        <location evidence="3 11">Lysosome membrane</location>
        <topology evidence="3 11">Multi-pass membrane protein</topology>
    </subcellularLocation>
</comment>
<evidence type="ECO:0000256" key="5">
    <source>
        <dbReference type="ARBA" id="ARBA00022692"/>
    </source>
</evidence>
<keyword evidence="9 11" id="KW-0472">Membrane</keyword>
<dbReference type="EMBL" id="JBBCAQ010000037">
    <property type="protein sequence ID" value="KAK7574077.1"/>
    <property type="molecule type" value="Genomic_DNA"/>
</dbReference>
<dbReference type="GO" id="GO:0046856">
    <property type="term" value="P:phosphatidylinositol dephosphorylation"/>
    <property type="evidence" value="ECO:0007669"/>
    <property type="project" value="InterPro"/>
</dbReference>
<evidence type="ECO:0000256" key="4">
    <source>
        <dbReference type="ARBA" id="ARBA00012936"/>
    </source>
</evidence>
<reference evidence="12 13" key="1">
    <citation type="submission" date="2024-03" db="EMBL/GenBank/DDBJ databases">
        <title>Adaptation during the transition from Ophiocordyceps entomopathogen to insect associate is accompanied by gene loss and intensified selection.</title>
        <authorList>
            <person name="Ward C.M."/>
            <person name="Onetto C.A."/>
            <person name="Borneman A.R."/>
        </authorList>
    </citation>
    <scope>NUCLEOTIDE SEQUENCE [LARGE SCALE GENOMIC DNA]</scope>
    <source>
        <strain evidence="12">AWRI1</strain>
        <tissue evidence="12">Single Adult Female</tissue>
    </source>
</reference>
<accession>A0AAN9XY91</accession>
<keyword evidence="8 11" id="KW-1133">Transmembrane helix</keyword>
<dbReference type="Proteomes" id="UP001367676">
    <property type="component" value="Unassembled WGS sequence"/>
</dbReference>
<gene>
    <name evidence="12" type="ORF">V9T40_011268</name>
</gene>
<evidence type="ECO:0000256" key="6">
    <source>
        <dbReference type="ARBA" id="ARBA00022753"/>
    </source>
</evidence>
<dbReference type="GO" id="GO:0031902">
    <property type="term" value="C:late endosome membrane"/>
    <property type="evidence" value="ECO:0007669"/>
    <property type="project" value="UniProtKB-SubCell"/>
</dbReference>
<evidence type="ECO:0000313" key="13">
    <source>
        <dbReference type="Proteomes" id="UP001367676"/>
    </source>
</evidence>
<feature type="transmembrane region" description="Helical" evidence="11">
    <location>
        <begin position="196"/>
        <end position="216"/>
    </location>
</feature>
<keyword evidence="6 11" id="KW-0967">Endosome</keyword>
<evidence type="ECO:0000256" key="1">
    <source>
        <dbReference type="ARBA" id="ARBA00001261"/>
    </source>
</evidence>
<evidence type="ECO:0000256" key="8">
    <source>
        <dbReference type="ARBA" id="ARBA00022989"/>
    </source>
</evidence>
<proteinExistence type="predicted"/>
<keyword evidence="10 11" id="KW-0458">Lysosome</keyword>
<evidence type="ECO:0000256" key="9">
    <source>
        <dbReference type="ARBA" id="ARBA00023136"/>
    </source>
</evidence>
<dbReference type="PANTHER" id="PTHR21014:SF6">
    <property type="entry name" value="PHOSPHATIDYLINOSITOL-4,5-BISPHOSPHATE 4-PHOSPHATASE"/>
    <property type="match status" value="1"/>
</dbReference>
<sequence length="232" mass="26148">MNEKKRLLGGPDDPPPTYNAAINAIDEVDIASTRNKTNFITCRVCQNSINIAGKEDQCVVKCSFCQEATPIQNAPAGKKYVRCPCNCLLVCRISSQRVACPRPNCKRTIDLGPHGPSQSSATNVYRIRCAHCQGLFQFNVTLSTLAKCPACHKISSIGPEIKKKRAIKILQIALIPLLLFIILIFTTSSLLSFHPWLYFLYAIMLIANIWIWYRFYYYYSMKVSEKLGPIYA</sequence>
<keyword evidence="5 11" id="KW-0812">Transmembrane</keyword>
<comment type="function">
    <text evidence="11">Catalyzes the hydrolysis of phosphatidylinositol-4,5-bisphosphate (PtdIns-4,5-P2) to phosphatidylinositol-4-phosphate (PtdIns-4-P).</text>
</comment>
<dbReference type="GO" id="GO:0034597">
    <property type="term" value="F:phosphatidylinositol-4,5-bisphosphate 4-phosphatase activity"/>
    <property type="evidence" value="ECO:0007669"/>
    <property type="project" value="UniProtKB-EC"/>
</dbReference>
<evidence type="ECO:0000313" key="12">
    <source>
        <dbReference type="EMBL" id="KAK7574077.1"/>
    </source>
</evidence>
<organism evidence="12 13">
    <name type="scientific">Parthenolecanium corni</name>
    <dbReference type="NCBI Taxonomy" id="536013"/>
    <lineage>
        <taxon>Eukaryota</taxon>
        <taxon>Metazoa</taxon>
        <taxon>Ecdysozoa</taxon>
        <taxon>Arthropoda</taxon>
        <taxon>Hexapoda</taxon>
        <taxon>Insecta</taxon>
        <taxon>Pterygota</taxon>
        <taxon>Neoptera</taxon>
        <taxon>Paraneoptera</taxon>
        <taxon>Hemiptera</taxon>
        <taxon>Sternorrhyncha</taxon>
        <taxon>Coccoidea</taxon>
        <taxon>Coccidae</taxon>
        <taxon>Parthenolecanium</taxon>
    </lineage>
</organism>
<name>A0AAN9XY91_9HEMI</name>
<evidence type="ECO:0000256" key="10">
    <source>
        <dbReference type="ARBA" id="ARBA00023228"/>
    </source>
</evidence>
<evidence type="ECO:0000256" key="11">
    <source>
        <dbReference type="RuleBase" id="RU365008"/>
    </source>
</evidence>
<comment type="catalytic activity">
    <reaction evidence="1 11">
        <text>a 1,2-diacyl-sn-glycero-3-phospho-(1D-myo-inositol-4,5-bisphosphate) + H2O = a 1,2-diacyl-sn-glycero-3-phospho-(1D-myo-inositol-5-phosphate) + phosphate</text>
        <dbReference type="Rhea" id="RHEA:25674"/>
        <dbReference type="ChEBI" id="CHEBI:15377"/>
        <dbReference type="ChEBI" id="CHEBI:43474"/>
        <dbReference type="ChEBI" id="CHEBI:57795"/>
        <dbReference type="ChEBI" id="CHEBI:58456"/>
        <dbReference type="EC" id="3.1.3.78"/>
    </reaction>
</comment>
<dbReference type="Pfam" id="PF09788">
    <property type="entry name" value="Tmemb_55A"/>
    <property type="match status" value="1"/>
</dbReference>
<keyword evidence="7 11" id="KW-0378">Hydrolase</keyword>
<dbReference type="PANTHER" id="PTHR21014">
    <property type="entry name" value="PHOSPHATIDYLINOSITOL-4,5-BISPHOSPHATE 4-PHOSPHATASE"/>
    <property type="match status" value="1"/>
</dbReference>